<reference evidence="2 3" key="2">
    <citation type="submission" date="2016-09" db="EMBL/GenBank/DDBJ databases">
        <title>Streptomyces fradiae DSM40063, a candidate organism with high potential of specific P450 cytochromes.</title>
        <authorList>
            <person name="Grumaz C."/>
            <person name="Vainshtein Y."/>
            <person name="Kirstahler P."/>
            <person name="Sohn K."/>
        </authorList>
    </citation>
    <scope>NUCLEOTIDE SEQUENCE [LARGE SCALE GENOMIC DNA]</scope>
    <source>
        <strain evidence="2 3">DSM 40063</strain>
    </source>
</reference>
<accession>A0A1Y2NPC5</accession>
<evidence type="ECO:0000313" key="1">
    <source>
        <dbReference type="EMBL" id="KAF0650302.1"/>
    </source>
</evidence>
<comment type="caution">
    <text evidence="2">The sequence shown here is derived from an EMBL/GenBank/DDBJ whole genome shotgun (WGS) entry which is preliminary data.</text>
</comment>
<evidence type="ECO:0000313" key="3">
    <source>
        <dbReference type="Proteomes" id="UP000194318"/>
    </source>
</evidence>
<evidence type="ECO:0000313" key="4">
    <source>
        <dbReference type="Proteomes" id="UP000731519"/>
    </source>
</evidence>
<organism evidence="2 3">
    <name type="scientific">Streptomyces fradiae ATCC 10745 = DSM 40063</name>
    <dbReference type="NCBI Taxonomy" id="1319510"/>
    <lineage>
        <taxon>Bacteria</taxon>
        <taxon>Bacillati</taxon>
        <taxon>Actinomycetota</taxon>
        <taxon>Actinomycetes</taxon>
        <taxon>Kitasatosporales</taxon>
        <taxon>Streptomycetaceae</taxon>
        <taxon>Streptomyces</taxon>
    </lineage>
</organism>
<keyword evidence="4" id="KW-1185">Reference proteome</keyword>
<sequence>MPHHRRPPTRLRRALRRVAALLAVRHTPARAVRPRDGKPAPDRALHIVGRTPAALGPVCARLRRPAAQAPRSTARQPALFGGVLFEEASPVRPYVLPPAERARMLRGGAR</sequence>
<reference evidence="1 4" key="1">
    <citation type="submission" date="2013-05" db="EMBL/GenBank/DDBJ databases">
        <title>Genome Sequence of Streptomyces fradiae.</title>
        <authorList>
            <person name="Kirby R."/>
        </authorList>
    </citation>
    <scope>NUCLEOTIDE SEQUENCE [LARGE SCALE GENOMIC DNA]</scope>
    <source>
        <strain evidence="1 4">ATCC 10745</strain>
    </source>
</reference>
<protein>
    <submittedName>
        <fullName evidence="2">Uncharacterized protein</fullName>
    </submittedName>
</protein>
<dbReference type="EMBL" id="MIFZ01000330">
    <property type="protein sequence ID" value="OSY49230.1"/>
    <property type="molecule type" value="Genomic_DNA"/>
</dbReference>
<gene>
    <name evidence="2" type="ORF">BG846_05131</name>
    <name evidence="1" type="ORF">K701_09105</name>
</gene>
<dbReference type="Proteomes" id="UP000731519">
    <property type="component" value="Unassembled WGS sequence"/>
</dbReference>
<evidence type="ECO:0000313" key="2">
    <source>
        <dbReference type="EMBL" id="OSY49230.1"/>
    </source>
</evidence>
<dbReference type="EMBL" id="ASYR01000009">
    <property type="protein sequence ID" value="KAF0650302.1"/>
    <property type="molecule type" value="Genomic_DNA"/>
</dbReference>
<proteinExistence type="predicted"/>
<name>A0A1Y2NPC5_STRFR</name>
<dbReference type="RefSeq" id="WP_031128925.1">
    <property type="nucleotide sequence ID" value="NZ_ASYR01000009.1"/>
</dbReference>
<dbReference type="Proteomes" id="UP000194318">
    <property type="component" value="Unassembled WGS sequence"/>
</dbReference>
<dbReference type="AlphaFoldDB" id="A0A1Y2NPC5"/>
<dbReference type="GeneID" id="91403416"/>